<evidence type="ECO:0000256" key="3">
    <source>
        <dbReference type="ARBA" id="ARBA00022475"/>
    </source>
</evidence>
<dbReference type="PANTHER" id="PTHR33281:SF19">
    <property type="entry name" value="VOLTAGE-DEPENDENT ANION CHANNEL-FORMING PROTEIN YNEE"/>
    <property type="match status" value="1"/>
</dbReference>
<accession>A0A8H3C8R0</accession>
<dbReference type="EMBL" id="CAJMWX010001207">
    <property type="protein sequence ID" value="CAE6474195.1"/>
    <property type="molecule type" value="Genomic_DNA"/>
</dbReference>
<feature type="transmembrane region" description="Helical" evidence="9">
    <location>
        <begin position="414"/>
        <end position="435"/>
    </location>
</feature>
<gene>
    <name evidence="10" type="ORF">RDB_LOCUS113108</name>
</gene>
<evidence type="ECO:0000313" key="10">
    <source>
        <dbReference type="EMBL" id="CAE6474195.1"/>
    </source>
</evidence>
<dbReference type="GO" id="GO:0005254">
    <property type="term" value="F:chloride channel activity"/>
    <property type="evidence" value="ECO:0007669"/>
    <property type="project" value="InterPro"/>
</dbReference>
<dbReference type="PANTHER" id="PTHR33281">
    <property type="entry name" value="UPF0187 PROTEIN YNEE"/>
    <property type="match status" value="1"/>
</dbReference>
<evidence type="ECO:0000256" key="9">
    <source>
        <dbReference type="SAM" id="Phobius"/>
    </source>
</evidence>
<keyword evidence="3" id="KW-1003">Cell membrane</keyword>
<sequence>MSNNVPTPIRRRTDLRGNRQDFVPWLFRSILATALFRCWYLILLLTVWATCVTLITDKVRDMSIQPTLLTAFGTILGFVISYRTSSAFERYNEGRRLWSTIILASRTFARTVWFHVPDSPPPPPSTEAKCTSCGHCAHSTVSQTTGSIPTTHSKTEIKPEEVPTEPRSQLSPEERARCRTLIEKRTTINLIEAFSIAVKHYLRGEEGIEYEDLYHLVKFLPAYTLPGSIPNQRILPAGDTMQSPVIERRQTSYSSASTKAGEPGNQVLDSLRDVYLDMQGMKKRGHGMLRQGTERKQITGAGGNLVELAPSNNPPGWAIYDIWPFSYFVQASAGITQSGKDIAGTRAAKERVKQRIVTLNVPLELTFYLSSYISALQQRKAIDVPTINTLLLGLNQLVDSLSGLERVLTNPIPFSYGAQLWTSCLLYLIFLPFQLWQSLKYVTIPATAAVSFIFFGFLAAGEEIENPFGYDKNDLDMNHFCENIIHAELVALMSVPVPIPDDWAFSDDNDHIFESNGEIKSPDVWVEGGEDAMREVLRNGLNEKGERTGDERGQK</sequence>
<dbReference type="InterPro" id="IPR044669">
    <property type="entry name" value="YneE/VCCN1/2-like"/>
</dbReference>
<evidence type="ECO:0000256" key="2">
    <source>
        <dbReference type="ARBA" id="ARBA00022448"/>
    </source>
</evidence>
<evidence type="ECO:0000313" key="11">
    <source>
        <dbReference type="Proteomes" id="UP000663888"/>
    </source>
</evidence>
<keyword evidence="2" id="KW-0813">Transport</keyword>
<protein>
    <submittedName>
        <fullName evidence="10">Uncharacterized protein</fullName>
    </submittedName>
</protein>
<keyword evidence="5 9" id="KW-1133">Transmembrane helix</keyword>
<dbReference type="Pfam" id="PF25539">
    <property type="entry name" value="Bestrophin_2"/>
    <property type="match status" value="2"/>
</dbReference>
<feature type="transmembrane region" description="Helical" evidence="9">
    <location>
        <begin position="441"/>
        <end position="460"/>
    </location>
</feature>
<evidence type="ECO:0000256" key="4">
    <source>
        <dbReference type="ARBA" id="ARBA00022692"/>
    </source>
</evidence>
<keyword evidence="6" id="KW-0406">Ion transport</keyword>
<evidence type="ECO:0000256" key="6">
    <source>
        <dbReference type="ARBA" id="ARBA00023065"/>
    </source>
</evidence>
<organism evidence="10 11">
    <name type="scientific">Rhizoctonia solani</name>
    <dbReference type="NCBI Taxonomy" id="456999"/>
    <lineage>
        <taxon>Eukaryota</taxon>
        <taxon>Fungi</taxon>
        <taxon>Dikarya</taxon>
        <taxon>Basidiomycota</taxon>
        <taxon>Agaricomycotina</taxon>
        <taxon>Agaricomycetes</taxon>
        <taxon>Cantharellales</taxon>
        <taxon>Ceratobasidiaceae</taxon>
        <taxon>Rhizoctonia</taxon>
    </lineage>
</organism>
<evidence type="ECO:0000256" key="1">
    <source>
        <dbReference type="ARBA" id="ARBA00004651"/>
    </source>
</evidence>
<feature type="region of interest" description="Disordered" evidence="8">
    <location>
        <begin position="144"/>
        <end position="174"/>
    </location>
</feature>
<evidence type="ECO:0000256" key="7">
    <source>
        <dbReference type="ARBA" id="ARBA00023136"/>
    </source>
</evidence>
<evidence type="ECO:0000256" key="8">
    <source>
        <dbReference type="SAM" id="MobiDB-lite"/>
    </source>
</evidence>
<dbReference type="AlphaFoldDB" id="A0A8H3C8R0"/>
<dbReference type="GO" id="GO:0005886">
    <property type="term" value="C:plasma membrane"/>
    <property type="evidence" value="ECO:0007669"/>
    <property type="project" value="UniProtKB-SubCell"/>
</dbReference>
<name>A0A8H3C8R0_9AGAM</name>
<proteinExistence type="predicted"/>
<feature type="transmembrane region" description="Helical" evidence="9">
    <location>
        <begin position="62"/>
        <end position="82"/>
    </location>
</feature>
<reference evidence="10" key="1">
    <citation type="submission" date="2021-01" db="EMBL/GenBank/DDBJ databases">
        <authorList>
            <person name="Kaushik A."/>
        </authorList>
    </citation>
    <scope>NUCLEOTIDE SEQUENCE</scope>
    <source>
        <strain evidence="10">AG4-R118</strain>
    </source>
</reference>
<dbReference type="Proteomes" id="UP000663888">
    <property type="component" value="Unassembled WGS sequence"/>
</dbReference>
<comment type="caution">
    <text evidence="10">The sequence shown here is derived from an EMBL/GenBank/DDBJ whole genome shotgun (WGS) entry which is preliminary data.</text>
</comment>
<keyword evidence="7 9" id="KW-0472">Membrane</keyword>
<evidence type="ECO:0000256" key="5">
    <source>
        <dbReference type="ARBA" id="ARBA00022989"/>
    </source>
</evidence>
<keyword evidence="4 9" id="KW-0812">Transmembrane</keyword>
<comment type="subcellular location">
    <subcellularLocation>
        <location evidence="1">Cell membrane</location>
        <topology evidence="1">Multi-pass membrane protein</topology>
    </subcellularLocation>
</comment>